<dbReference type="GO" id="GO:0046910">
    <property type="term" value="F:pectinesterase inhibitor activity"/>
    <property type="evidence" value="ECO:0000318"/>
    <property type="project" value="GO_Central"/>
</dbReference>
<evidence type="ECO:0000256" key="7">
    <source>
        <dbReference type="ARBA" id="ARBA00022525"/>
    </source>
</evidence>
<evidence type="ECO:0000256" key="11">
    <source>
        <dbReference type="ARBA" id="ARBA00023180"/>
    </source>
</evidence>
<evidence type="ECO:0000256" key="17">
    <source>
        <dbReference type="SAM" id="SignalP"/>
    </source>
</evidence>
<dbReference type="InterPro" id="IPR012334">
    <property type="entry name" value="Pectin_lyas_fold"/>
</dbReference>
<dbReference type="InterPro" id="IPR033131">
    <property type="entry name" value="Pectinesterase_Asp_AS"/>
</dbReference>
<feature type="active site" evidence="15">
    <location>
        <position position="384"/>
    </location>
</feature>
<evidence type="ECO:0000256" key="2">
    <source>
        <dbReference type="ARBA" id="ARBA00005184"/>
    </source>
</evidence>
<evidence type="ECO:0000256" key="1">
    <source>
        <dbReference type="ARBA" id="ARBA00004191"/>
    </source>
</evidence>
<dbReference type="Gene3D" id="1.20.140.40">
    <property type="entry name" value="Invertase/pectin methylesterase inhibitor family protein"/>
    <property type="match status" value="1"/>
</dbReference>
<comment type="subcellular location">
    <subcellularLocation>
        <location evidence="1">Secreted</location>
        <location evidence="1">Cell wall</location>
    </subcellularLocation>
</comment>
<organism evidence="19 20">
    <name type="scientific">Erythranthe guttata</name>
    <name type="common">Yellow monkey flower</name>
    <name type="synonym">Mimulus guttatus</name>
    <dbReference type="NCBI Taxonomy" id="4155"/>
    <lineage>
        <taxon>Eukaryota</taxon>
        <taxon>Viridiplantae</taxon>
        <taxon>Streptophyta</taxon>
        <taxon>Embryophyta</taxon>
        <taxon>Tracheophyta</taxon>
        <taxon>Spermatophyta</taxon>
        <taxon>Magnoliopsida</taxon>
        <taxon>eudicotyledons</taxon>
        <taxon>Gunneridae</taxon>
        <taxon>Pentapetalae</taxon>
        <taxon>asterids</taxon>
        <taxon>lamiids</taxon>
        <taxon>Lamiales</taxon>
        <taxon>Phrymaceae</taxon>
        <taxon>Erythranthe</taxon>
    </lineage>
</organism>
<evidence type="ECO:0000256" key="4">
    <source>
        <dbReference type="ARBA" id="ARBA00007786"/>
    </source>
</evidence>
<evidence type="ECO:0000256" key="16">
    <source>
        <dbReference type="SAM" id="MobiDB-lite"/>
    </source>
</evidence>
<comment type="similarity">
    <text evidence="4">In the C-terminal section; belongs to the pectinesterase family.</text>
</comment>
<dbReference type="CDD" id="cd15798">
    <property type="entry name" value="PMEI-like_3"/>
    <property type="match status" value="1"/>
</dbReference>
<evidence type="ECO:0000256" key="3">
    <source>
        <dbReference type="ARBA" id="ARBA00006027"/>
    </source>
</evidence>
<name>A0A022RNY7_ERYGU</name>
<dbReference type="InterPro" id="IPR035513">
    <property type="entry name" value="Invertase/methylesterase_inhib"/>
</dbReference>
<dbReference type="Pfam" id="PF04043">
    <property type="entry name" value="PMEI"/>
    <property type="match status" value="1"/>
</dbReference>
<dbReference type="GO" id="GO:0042545">
    <property type="term" value="P:cell wall modification"/>
    <property type="evidence" value="ECO:0007669"/>
    <property type="project" value="InterPro"/>
</dbReference>
<reference evidence="19 20" key="1">
    <citation type="journal article" date="2013" name="Proc. Natl. Acad. Sci. U.S.A.">
        <title>Fine-scale variation in meiotic recombination in Mimulus inferred from population shotgun sequencing.</title>
        <authorList>
            <person name="Hellsten U."/>
            <person name="Wright K.M."/>
            <person name="Jenkins J."/>
            <person name="Shu S."/>
            <person name="Yuan Y."/>
            <person name="Wessler S.R."/>
            <person name="Schmutz J."/>
            <person name="Willis J.H."/>
            <person name="Rokhsar D.S."/>
        </authorList>
    </citation>
    <scope>NUCLEOTIDE SEQUENCE [LARGE SCALE GENOMIC DNA]</scope>
    <source>
        <strain evidence="20">cv. DUN x IM62</strain>
    </source>
</reference>
<evidence type="ECO:0000256" key="10">
    <source>
        <dbReference type="ARBA" id="ARBA00023157"/>
    </source>
</evidence>
<evidence type="ECO:0000256" key="8">
    <source>
        <dbReference type="ARBA" id="ARBA00022801"/>
    </source>
</evidence>
<evidence type="ECO:0000256" key="14">
    <source>
        <dbReference type="ARBA" id="ARBA00057335"/>
    </source>
</evidence>
<evidence type="ECO:0000256" key="15">
    <source>
        <dbReference type="PROSITE-ProRule" id="PRU10040"/>
    </source>
</evidence>
<evidence type="ECO:0000259" key="18">
    <source>
        <dbReference type="SMART" id="SM00856"/>
    </source>
</evidence>
<dbReference type="STRING" id="4155.A0A022RNY7"/>
<keyword evidence="17" id="KW-0732">Signal</keyword>
<keyword evidence="10" id="KW-1015">Disulfide bond</keyword>
<dbReference type="InterPro" id="IPR006501">
    <property type="entry name" value="Pectinesterase_inhib_dom"/>
</dbReference>
<evidence type="ECO:0000313" key="20">
    <source>
        <dbReference type="Proteomes" id="UP000030748"/>
    </source>
</evidence>
<feature type="compositionally biased region" description="Low complexity" evidence="16">
    <location>
        <begin position="655"/>
        <end position="676"/>
    </location>
</feature>
<sequence length="976" mass="102467">MDQRKKKKIAIVSVCSLILVAMVVALVIGGTENEEEDTVPDVSSSQKAISSICETTDYQQTCMNSLAGHNSTNPKDLIEVAFQAAVNYINQAAENSSTLQHLETDPMAKSALQVCQDLANRAINDLQRSFAKFSNFDIINVDDILLDLKIWLSGAITHQETCLDGFEDVPGESGQKMKDALKISMELTSNALAMVAEISTFLEAMGMQSFSELPDWADFNKRKLLTASPKELKPDLVVAKDGSGKYRTINEALKDIPKKSNKTFVLYIKEGVYEEKVQINSSLTHLMMVGDGPTKTRITGHLNFIDGTGTYQTATVAVQGDDFIAKEIGFENSAGAAKHQAVALRVSADKSIFYNCHMDGYQDTLYVHTYRQFYKDCVISGTVDFIFGDSAAVFQGCTLVVRKPMDNQQCIVTAQGRKDVRQPTGIVIQNCSFVADPELYPVRHKILSYLGRPWKEYSRTIIMESFLDDFIQPDGWMKWNETFALETLFYTEFNNRGPAAPKMKRVKWPGVKELPPSRVQRFTPGEFLDGNRWIPPTQVPYAAGFIFPVPKEDPNVKYSPVVPEENKDLGKKIDKTLLTAAIESSKEKEKEKENNSDSSSTTPPSSGGTVNPMPVAEPLLIPQPVTEIIQIATPPPVPVSPPPPTPVSPPPPISIPESEITSPPSSSPTGSSTSIPDTNADAAAPQSGSNSQLDFDASAFAPGQSNNVDASSPLSSTGAASPISIPQSIVDESNSPTISPMSSSDSIPQSNEAASPPTATSASVPQSNDAAASPPTATSASAPQSNDAAATPPTTTSASVPPSNDAAASPPTATSASAPQSNDAAASPPTATSASVPPSNDAAASPPTATSAAVPPSNDAAASPPTATSASVPPTNDVAASPPAPVTATSASVPQSNDAAASPPAPVTATSASVPQSNDIAASPPSPPTATSASAPQANDDAAASPTATATSVSQSDAAVSPLSSNSKAEAPSNSL</sequence>
<feature type="domain" description="Pectinesterase inhibitor" evidence="18">
    <location>
        <begin position="44"/>
        <end position="194"/>
    </location>
</feature>
<dbReference type="NCBIfam" id="TIGR01614">
    <property type="entry name" value="PME_inhib"/>
    <property type="match status" value="1"/>
</dbReference>
<evidence type="ECO:0000256" key="13">
    <source>
        <dbReference type="ARBA" id="ARBA00047928"/>
    </source>
</evidence>
<feature type="region of interest" description="Disordered" evidence="16">
    <location>
        <begin position="582"/>
        <end position="616"/>
    </location>
</feature>
<keyword evidence="8" id="KW-0378">Hydrolase</keyword>
<feature type="compositionally biased region" description="Low complexity" evidence="16">
    <location>
        <begin position="929"/>
        <end position="954"/>
    </location>
</feature>
<dbReference type="Gene3D" id="2.160.20.10">
    <property type="entry name" value="Single-stranded right-handed beta-helix, Pectin lyase-like"/>
    <property type="match status" value="1"/>
</dbReference>
<dbReference type="UniPathway" id="UPA00545">
    <property type="reaction ID" value="UER00823"/>
</dbReference>
<feature type="signal peptide" evidence="17">
    <location>
        <begin position="1"/>
        <end position="25"/>
    </location>
</feature>
<keyword evidence="9" id="KW-0063">Aspartyl esterase</keyword>
<comment type="catalytic activity">
    <reaction evidence="13">
        <text>[(1-&gt;4)-alpha-D-galacturonosyl methyl ester](n) + n H2O = [(1-&gt;4)-alpha-D-galacturonosyl](n) + n methanol + n H(+)</text>
        <dbReference type="Rhea" id="RHEA:22380"/>
        <dbReference type="Rhea" id="RHEA-COMP:14570"/>
        <dbReference type="Rhea" id="RHEA-COMP:14573"/>
        <dbReference type="ChEBI" id="CHEBI:15377"/>
        <dbReference type="ChEBI" id="CHEBI:15378"/>
        <dbReference type="ChEBI" id="CHEBI:17790"/>
        <dbReference type="ChEBI" id="CHEBI:140522"/>
        <dbReference type="ChEBI" id="CHEBI:140523"/>
        <dbReference type="EC" id="3.1.1.11"/>
    </reaction>
</comment>
<feature type="compositionally biased region" description="Low complexity" evidence="16">
    <location>
        <begin position="733"/>
        <end position="763"/>
    </location>
</feature>
<dbReference type="FunFam" id="1.20.140.40:FF:000001">
    <property type="entry name" value="Pectinesterase"/>
    <property type="match status" value="1"/>
</dbReference>
<accession>A0A022RNY7</accession>
<dbReference type="PROSITE" id="PS00503">
    <property type="entry name" value="PECTINESTERASE_2"/>
    <property type="match status" value="1"/>
</dbReference>
<dbReference type="PANTHER" id="PTHR31707">
    <property type="entry name" value="PECTINESTERASE"/>
    <property type="match status" value="1"/>
</dbReference>
<comment type="similarity">
    <text evidence="3">In the N-terminal section; belongs to the PMEI family.</text>
</comment>
<feature type="compositionally biased region" description="Polar residues" evidence="16">
    <location>
        <begin position="703"/>
        <end position="732"/>
    </location>
</feature>
<dbReference type="Pfam" id="PF01095">
    <property type="entry name" value="Pectinesterase"/>
    <property type="match status" value="1"/>
</dbReference>
<dbReference type="FunFam" id="2.160.20.10:FF:000001">
    <property type="entry name" value="Pectinesterase"/>
    <property type="match status" value="1"/>
</dbReference>
<dbReference type="SUPFAM" id="SSF51126">
    <property type="entry name" value="Pectin lyase-like"/>
    <property type="match status" value="1"/>
</dbReference>
<evidence type="ECO:0000313" key="19">
    <source>
        <dbReference type="EMBL" id="EYU42197.1"/>
    </source>
</evidence>
<gene>
    <name evidence="19" type="ORF">MIMGU_mgv1a000814mg</name>
</gene>
<dbReference type="eggNOG" id="ENOG502QPZF">
    <property type="taxonomic scope" value="Eukaryota"/>
</dbReference>
<dbReference type="EC" id="3.1.1.11" evidence="5"/>
<dbReference type="InterPro" id="IPR000070">
    <property type="entry name" value="Pectinesterase_cat"/>
</dbReference>
<keyword evidence="6" id="KW-0134">Cell wall</keyword>
<keyword evidence="11" id="KW-0325">Glycoprotein</keyword>
<dbReference type="GO" id="GO:0045490">
    <property type="term" value="P:pectin catabolic process"/>
    <property type="evidence" value="ECO:0007669"/>
    <property type="project" value="UniProtKB-UniPathway"/>
</dbReference>
<dbReference type="SUPFAM" id="SSF101148">
    <property type="entry name" value="Plant invertase/pectin methylesterase inhibitor"/>
    <property type="match status" value="1"/>
</dbReference>
<keyword evidence="7" id="KW-0964">Secreted</keyword>
<dbReference type="GO" id="GO:0030599">
    <property type="term" value="F:pectinesterase activity"/>
    <property type="evidence" value="ECO:0000318"/>
    <property type="project" value="GO_Central"/>
</dbReference>
<evidence type="ECO:0000256" key="6">
    <source>
        <dbReference type="ARBA" id="ARBA00022512"/>
    </source>
</evidence>
<protein>
    <recommendedName>
        <fullName evidence="5">pectinesterase</fullName>
        <ecNumber evidence="5">3.1.1.11</ecNumber>
    </recommendedName>
</protein>
<feature type="compositionally biased region" description="Low complexity" evidence="16">
    <location>
        <begin position="770"/>
        <end position="915"/>
    </location>
</feature>
<evidence type="ECO:0000256" key="5">
    <source>
        <dbReference type="ARBA" id="ARBA00013229"/>
    </source>
</evidence>
<keyword evidence="20" id="KW-1185">Reference proteome</keyword>
<feature type="compositionally biased region" description="Basic and acidic residues" evidence="16">
    <location>
        <begin position="584"/>
        <end position="595"/>
    </location>
</feature>
<dbReference type="InterPro" id="IPR011050">
    <property type="entry name" value="Pectin_lyase_fold/virulence"/>
</dbReference>
<dbReference type="SMART" id="SM00856">
    <property type="entry name" value="PMEI"/>
    <property type="match status" value="1"/>
</dbReference>
<dbReference type="EMBL" id="KI630308">
    <property type="protein sequence ID" value="EYU42197.1"/>
    <property type="molecule type" value="Genomic_DNA"/>
</dbReference>
<feature type="compositionally biased region" description="Pro residues" evidence="16">
    <location>
        <begin position="633"/>
        <end position="654"/>
    </location>
</feature>
<proteinExistence type="inferred from homology"/>
<feature type="region of interest" description="Disordered" evidence="16">
    <location>
        <begin position="632"/>
        <end position="976"/>
    </location>
</feature>
<comment type="function">
    <text evidence="14">Acts in the modification of cell walls via demethylesterification of cell wall pectin.</text>
</comment>
<evidence type="ECO:0000256" key="9">
    <source>
        <dbReference type="ARBA" id="ARBA00023085"/>
    </source>
</evidence>
<feature type="compositionally biased region" description="Polar residues" evidence="16">
    <location>
        <begin position="955"/>
        <end position="976"/>
    </location>
</feature>
<comment type="pathway">
    <text evidence="2">Glycan metabolism; pectin degradation; 2-dehydro-3-deoxy-D-gluconate from pectin: step 1/5.</text>
</comment>
<evidence type="ECO:0000256" key="12">
    <source>
        <dbReference type="ARBA" id="ARBA00023316"/>
    </source>
</evidence>
<keyword evidence="12" id="KW-0961">Cell wall biogenesis/degradation</keyword>
<dbReference type="AlphaFoldDB" id="A0A022RNY7"/>
<feature type="chain" id="PRO_5001505285" description="pectinesterase" evidence="17">
    <location>
        <begin position="26"/>
        <end position="976"/>
    </location>
</feature>
<feature type="compositionally biased region" description="Low complexity" evidence="16">
    <location>
        <begin position="596"/>
        <end position="609"/>
    </location>
</feature>
<dbReference type="Proteomes" id="UP000030748">
    <property type="component" value="Unassembled WGS sequence"/>
</dbReference>